<dbReference type="InterPro" id="IPR008284">
    <property type="entry name" value="MoCF_biosynth_CS"/>
</dbReference>
<dbReference type="GO" id="GO:0006777">
    <property type="term" value="P:Mo-molybdopterin cofactor biosynthetic process"/>
    <property type="evidence" value="ECO:0007669"/>
    <property type="project" value="UniProtKB-UniRule"/>
</dbReference>
<dbReference type="SUPFAM" id="SSF63882">
    <property type="entry name" value="MoeA N-terminal region -like"/>
    <property type="match status" value="1"/>
</dbReference>
<dbReference type="SMART" id="SM00852">
    <property type="entry name" value="MoCF_biosynth"/>
    <property type="match status" value="1"/>
</dbReference>
<dbReference type="NCBIfam" id="NF045515">
    <property type="entry name" value="Glp_gephyrin"/>
    <property type="match status" value="1"/>
</dbReference>
<evidence type="ECO:0000256" key="3">
    <source>
        <dbReference type="ARBA" id="ARBA00005046"/>
    </source>
</evidence>
<evidence type="ECO:0000256" key="8">
    <source>
        <dbReference type="ARBA" id="ARBA00022842"/>
    </source>
</evidence>
<dbReference type="InterPro" id="IPR038987">
    <property type="entry name" value="MoeA-like"/>
</dbReference>
<dbReference type="Pfam" id="PF00994">
    <property type="entry name" value="MoCF_biosynth"/>
    <property type="match status" value="1"/>
</dbReference>
<keyword evidence="5 11" id="KW-0500">Molybdenum</keyword>
<keyword evidence="7 11" id="KW-0479">Metal-binding</keyword>
<dbReference type="InterPro" id="IPR036688">
    <property type="entry name" value="MoeA_C_domain_IV_sf"/>
</dbReference>
<dbReference type="FunFam" id="2.170.190.11:FF:000001">
    <property type="entry name" value="Molybdopterin molybdenumtransferase"/>
    <property type="match status" value="1"/>
</dbReference>
<evidence type="ECO:0000256" key="4">
    <source>
        <dbReference type="ARBA" id="ARBA00010763"/>
    </source>
</evidence>
<dbReference type="FunFam" id="3.40.980.10:FF:000004">
    <property type="entry name" value="Molybdopterin molybdenumtransferase"/>
    <property type="match status" value="1"/>
</dbReference>
<dbReference type="PANTHER" id="PTHR10192:SF5">
    <property type="entry name" value="GEPHYRIN"/>
    <property type="match status" value="1"/>
</dbReference>
<dbReference type="EC" id="2.10.1.1" evidence="11"/>
<evidence type="ECO:0000313" key="14">
    <source>
        <dbReference type="Proteomes" id="UP000295729"/>
    </source>
</evidence>
<keyword evidence="6 11" id="KW-0808">Transferase</keyword>
<dbReference type="NCBIfam" id="TIGR00177">
    <property type="entry name" value="molyb_syn"/>
    <property type="match status" value="1"/>
</dbReference>
<dbReference type="RefSeq" id="WP_133562797.1">
    <property type="nucleotide sequence ID" value="NZ_SNZA01000003.1"/>
</dbReference>
<dbReference type="InterPro" id="IPR001453">
    <property type="entry name" value="MoaB/Mog_dom"/>
</dbReference>
<evidence type="ECO:0000313" key="13">
    <source>
        <dbReference type="EMBL" id="TDR13445.1"/>
    </source>
</evidence>
<dbReference type="InterPro" id="IPR036135">
    <property type="entry name" value="MoeA_linker/N_sf"/>
</dbReference>
<dbReference type="CDD" id="cd00887">
    <property type="entry name" value="MoeA"/>
    <property type="match status" value="1"/>
</dbReference>
<dbReference type="AlphaFoldDB" id="A0A4R6X3C9"/>
<keyword evidence="14" id="KW-1185">Reference proteome</keyword>
<evidence type="ECO:0000256" key="5">
    <source>
        <dbReference type="ARBA" id="ARBA00022505"/>
    </source>
</evidence>
<dbReference type="GO" id="GO:0061599">
    <property type="term" value="F:molybdopterin molybdotransferase activity"/>
    <property type="evidence" value="ECO:0007669"/>
    <property type="project" value="UniProtKB-UniRule"/>
</dbReference>
<sequence>MSSLMPLQEALEHITHTLDVITPTEIIPLLEALGRVLACDIESPINVPPAANSAMDGYAVRCSDLASQSDLIVSQRIAAGQPPSPLAENSCARIFTGAEIPAGADAVVMQENTEIQGDRIHFLETVETHQNIRPAGQDIAKGMKVLSQGKRLNAIDIGVLASIGVADVRVYCPLKVGILTTGDELQSPGAALQPGQIYNSNGPLMTSLVQSAGHQAVKVMHANDSVADTEQALQMLSEQCDIILSSGGVSVGEEDHVKHTIERNGTLHLWKIAIKPGKPLVFANVFNTPFIGLPGNPSSTLVTFHLFARLALAKAAGEQLALPTPYPVKCHFSRKGNQSRDEFLRVHVQNGIATPHVQQSSGALLAASQTDGYLHVPAKHDVTPDSEFNFYPFACF</sequence>
<dbReference type="SUPFAM" id="SSF53218">
    <property type="entry name" value="Molybdenum cofactor biosynthesis proteins"/>
    <property type="match status" value="1"/>
</dbReference>
<gene>
    <name evidence="13" type="ORF">C8D85_2327</name>
</gene>
<dbReference type="EMBL" id="SNZA01000003">
    <property type="protein sequence ID" value="TDR13445.1"/>
    <property type="molecule type" value="Genomic_DNA"/>
</dbReference>
<organism evidence="13 14">
    <name type="scientific">Marinomonas communis</name>
    <dbReference type="NCBI Taxonomy" id="28254"/>
    <lineage>
        <taxon>Bacteria</taxon>
        <taxon>Pseudomonadati</taxon>
        <taxon>Pseudomonadota</taxon>
        <taxon>Gammaproteobacteria</taxon>
        <taxon>Oceanospirillales</taxon>
        <taxon>Oceanospirillaceae</taxon>
        <taxon>Marinomonas</taxon>
    </lineage>
</organism>
<evidence type="ECO:0000256" key="11">
    <source>
        <dbReference type="RuleBase" id="RU365090"/>
    </source>
</evidence>
<comment type="caution">
    <text evidence="13">The sequence shown here is derived from an EMBL/GenBank/DDBJ whole genome shotgun (WGS) entry which is preliminary data.</text>
</comment>
<comment type="similarity">
    <text evidence="4 11">Belongs to the MoeA family.</text>
</comment>
<feature type="domain" description="MoaB/Mog" evidence="12">
    <location>
        <begin position="177"/>
        <end position="314"/>
    </location>
</feature>
<evidence type="ECO:0000256" key="1">
    <source>
        <dbReference type="ARBA" id="ARBA00001946"/>
    </source>
</evidence>
<dbReference type="Gene3D" id="3.90.105.10">
    <property type="entry name" value="Molybdopterin biosynthesis moea protein, domain 2"/>
    <property type="match status" value="1"/>
</dbReference>
<keyword evidence="8 11" id="KW-0460">Magnesium</keyword>
<name>A0A4R6X3C9_9GAMM</name>
<evidence type="ECO:0000256" key="9">
    <source>
        <dbReference type="ARBA" id="ARBA00023150"/>
    </source>
</evidence>
<evidence type="ECO:0000256" key="2">
    <source>
        <dbReference type="ARBA" id="ARBA00002901"/>
    </source>
</evidence>
<dbReference type="OrthoDB" id="9804758at2"/>
<reference evidence="13 14" key="1">
    <citation type="submission" date="2019-03" db="EMBL/GenBank/DDBJ databases">
        <title>Genomic Encyclopedia of Type Strains, Phase IV (KMG-IV): sequencing the most valuable type-strain genomes for metagenomic binning, comparative biology and taxonomic classification.</title>
        <authorList>
            <person name="Goeker M."/>
        </authorList>
    </citation>
    <scope>NUCLEOTIDE SEQUENCE [LARGE SCALE GENOMIC DNA]</scope>
    <source>
        <strain evidence="13 14">DSM 5604</strain>
    </source>
</reference>
<keyword evidence="9 11" id="KW-0501">Molybdenum cofactor biosynthesis</keyword>
<dbReference type="Gene3D" id="2.40.340.10">
    <property type="entry name" value="MoeA, C-terminal, domain IV"/>
    <property type="match status" value="1"/>
</dbReference>
<comment type="pathway">
    <text evidence="3 11">Cofactor biosynthesis; molybdopterin biosynthesis.</text>
</comment>
<dbReference type="UniPathway" id="UPA00344"/>
<accession>A0A4R6X3C9</accession>
<dbReference type="InterPro" id="IPR005111">
    <property type="entry name" value="MoeA_C_domain_IV"/>
</dbReference>
<dbReference type="InterPro" id="IPR036425">
    <property type="entry name" value="MoaB/Mog-like_dom_sf"/>
</dbReference>
<comment type="catalytic activity">
    <reaction evidence="10">
        <text>adenylyl-molybdopterin + molybdate = Mo-molybdopterin + AMP + H(+)</text>
        <dbReference type="Rhea" id="RHEA:35047"/>
        <dbReference type="ChEBI" id="CHEBI:15378"/>
        <dbReference type="ChEBI" id="CHEBI:36264"/>
        <dbReference type="ChEBI" id="CHEBI:62727"/>
        <dbReference type="ChEBI" id="CHEBI:71302"/>
        <dbReference type="ChEBI" id="CHEBI:456215"/>
        <dbReference type="EC" id="2.10.1.1"/>
    </reaction>
</comment>
<evidence type="ECO:0000256" key="7">
    <source>
        <dbReference type="ARBA" id="ARBA00022723"/>
    </source>
</evidence>
<dbReference type="Pfam" id="PF03453">
    <property type="entry name" value="MoeA_N"/>
    <property type="match status" value="1"/>
</dbReference>
<dbReference type="SUPFAM" id="SSF63867">
    <property type="entry name" value="MoeA C-terminal domain-like"/>
    <property type="match status" value="1"/>
</dbReference>
<dbReference type="PANTHER" id="PTHR10192">
    <property type="entry name" value="MOLYBDOPTERIN BIOSYNTHESIS PROTEIN"/>
    <property type="match status" value="1"/>
</dbReference>
<dbReference type="PROSITE" id="PS01079">
    <property type="entry name" value="MOCF_BIOSYNTHESIS_2"/>
    <property type="match status" value="1"/>
</dbReference>
<dbReference type="InterPro" id="IPR005110">
    <property type="entry name" value="MoeA_linker/N"/>
</dbReference>
<dbReference type="Gene3D" id="2.170.190.11">
    <property type="entry name" value="Molybdopterin biosynthesis moea protein, domain 3"/>
    <property type="match status" value="1"/>
</dbReference>
<dbReference type="Pfam" id="PF03454">
    <property type="entry name" value="MoeA_C"/>
    <property type="match status" value="1"/>
</dbReference>
<protein>
    <recommendedName>
        <fullName evidence="11">Molybdopterin molybdenumtransferase</fullName>
        <ecNumber evidence="11">2.10.1.1</ecNumber>
    </recommendedName>
</protein>
<proteinExistence type="inferred from homology"/>
<evidence type="ECO:0000259" key="12">
    <source>
        <dbReference type="SMART" id="SM00852"/>
    </source>
</evidence>
<evidence type="ECO:0000256" key="10">
    <source>
        <dbReference type="ARBA" id="ARBA00047317"/>
    </source>
</evidence>
<comment type="cofactor">
    <cofactor evidence="1 11">
        <name>Mg(2+)</name>
        <dbReference type="ChEBI" id="CHEBI:18420"/>
    </cofactor>
</comment>
<dbReference type="Gene3D" id="3.40.980.10">
    <property type="entry name" value="MoaB/Mog-like domain"/>
    <property type="match status" value="1"/>
</dbReference>
<comment type="function">
    <text evidence="2 11">Catalyzes the insertion of molybdate into adenylated molybdopterin with the concomitant release of AMP.</text>
</comment>
<dbReference type="GO" id="GO:0046872">
    <property type="term" value="F:metal ion binding"/>
    <property type="evidence" value="ECO:0007669"/>
    <property type="project" value="UniProtKB-UniRule"/>
</dbReference>
<dbReference type="GO" id="GO:0005829">
    <property type="term" value="C:cytosol"/>
    <property type="evidence" value="ECO:0007669"/>
    <property type="project" value="TreeGrafter"/>
</dbReference>
<dbReference type="Proteomes" id="UP000295729">
    <property type="component" value="Unassembled WGS sequence"/>
</dbReference>
<evidence type="ECO:0000256" key="6">
    <source>
        <dbReference type="ARBA" id="ARBA00022679"/>
    </source>
</evidence>